<dbReference type="InterPro" id="IPR020904">
    <property type="entry name" value="Sc_DH/Rdtase_CS"/>
</dbReference>
<dbReference type="InterPro" id="IPR036291">
    <property type="entry name" value="NAD(P)-bd_dom_sf"/>
</dbReference>
<protein>
    <recommendedName>
        <fullName evidence="4">NAD(P)-binding protein</fullName>
    </recommendedName>
</protein>
<gene>
    <name evidence="2" type="ORF">ACHAWU_007469</name>
</gene>
<dbReference type="InterPro" id="IPR002347">
    <property type="entry name" value="SDR_fam"/>
</dbReference>
<organism evidence="2 3">
    <name type="scientific">Discostella pseudostelligera</name>
    <dbReference type="NCBI Taxonomy" id="259834"/>
    <lineage>
        <taxon>Eukaryota</taxon>
        <taxon>Sar</taxon>
        <taxon>Stramenopiles</taxon>
        <taxon>Ochrophyta</taxon>
        <taxon>Bacillariophyta</taxon>
        <taxon>Coscinodiscophyceae</taxon>
        <taxon>Thalassiosirophycidae</taxon>
        <taxon>Stephanodiscales</taxon>
        <taxon>Stephanodiscaceae</taxon>
        <taxon>Discostella</taxon>
    </lineage>
</organism>
<dbReference type="Proteomes" id="UP001530293">
    <property type="component" value="Unassembled WGS sequence"/>
</dbReference>
<reference evidence="2 3" key="1">
    <citation type="submission" date="2024-10" db="EMBL/GenBank/DDBJ databases">
        <title>Updated reference genomes for cyclostephanoid diatoms.</title>
        <authorList>
            <person name="Roberts W.R."/>
            <person name="Alverson A.J."/>
        </authorList>
    </citation>
    <scope>NUCLEOTIDE SEQUENCE [LARGE SCALE GENOMIC DNA]</scope>
    <source>
        <strain evidence="2 3">AJA232-27</strain>
    </source>
</reference>
<feature type="region of interest" description="Disordered" evidence="1">
    <location>
        <begin position="1"/>
        <end position="32"/>
    </location>
</feature>
<proteinExistence type="predicted"/>
<dbReference type="Gene3D" id="3.40.50.720">
    <property type="entry name" value="NAD(P)-binding Rossmann-like Domain"/>
    <property type="match status" value="1"/>
</dbReference>
<dbReference type="PANTHER" id="PTHR44147:SF2">
    <property type="entry name" value="DEHYDROGENASE_REDUCTASE SDR FAMILY MEMBER 1"/>
    <property type="match status" value="1"/>
</dbReference>
<dbReference type="PANTHER" id="PTHR44147">
    <property type="entry name" value="DEHYDROGENASE/REDUCTASE SDR FAMILY MEMBER 1"/>
    <property type="match status" value="1"/>
</dbReference>
<sequence length="347" mass="37981">MTVYVASRSSRSSSQTTSGVRSNDVERKWGDDHLTVERTAEEINNSMQQYAGRAIPIPMDVTNDHEIAALIAQVKAECGRLDAVICSAFTIPPTNNNGKDENDASSSIRDEFWKQGAAMWDSCFNVSLRGAYITCCESVPLMMDTAKRSSSSNQQPQRTTTATATRPLIAIISSFGAKSYTFNVAYGVAKAGSDRLVADMAVELSKHNIDTVSIYPGIVRTENNLEMDRRGEWNAASGGLDLQNGESPQFTGRALAMFLSNSELRKERSGKVVVVAELAKELGFTDIDGRTPPSIRNLKFLLPNIIFPMIEKQNLGGASLPSWIKDNVPEYLLPWFIFSGGPPPTIE</sequence>
<evidence type="ECO:0000256" key="1">
    <source>
        <dbReference type="SAM" id="MobiDB-lite"/>
    </source>
</evidence>
<dbReference type="AlphaFoldDB" id="A0ABD3MRB5"/>
<evidence type="ECO:0000313" key="3">
    <source>
        <dbReference type="Proteomes" id="UP001530293"/>
    </source>
</evidence>
<feature type="compositionally biased region" description="Basic and acidic residues" evidence="1">
    <location>
        <begin position="23"/>
        <end position="32"/>
    </location>
</feature>
<feature type="compositionally biased region" description="Low complexity" evidence="1">
    <location>
        <begin position="1"/>
        <end position="22"/>
    </location>
</feature>
<evidence type="ECO:0008006" key="4">
    <source>
        <dbReference type="Google" id="ProtNLM"/>
    </source>
</evidence>
<comment type="caution">
    <text evidence="2">The sequence shown here is derived from an EMBL/GenBank/DDBJ whole genome shotgun (WGS) entry which is preliminary data.</text>
</comment>
<dbReference type="SUPFAM" id="SSF51735">
    <property type="entry name" value="NAD(P)-binding Rossmann-fold domains"/>
    <property type="match status" value="1"/>
</dbReference>
<dbReference type="PROSITE" id="PS00061">
    <property type="entry name" value="ADH_SHORT"/>
    <property type="match status" value="1"/>
</dbReference>
<dbReference type="Pfam" id="PF13561">
    <property type="entry name" value="adh_short_C2"/>
    <property type="match status" value="1"/>
</dbReference>
<name>A0ABD3MRB5_9STRA</name>
<keyword evidence="3" id="KW-1185">Reference proteome</keyword>
<accession>A0ABD3MRB5</accession>
<dbReference type="EMBL" id="JALLBG020000085">
    <property type="protein sequence ID" value="KAL3766434.1"/>
    <property type="molecule type" value="Genomic_DNA"/>
</dbReference>
<evidence type="ECO:0000313" key="2">
    <source>
        <dbReference type="EMBL" id="KAL3766434.1"/>
    </source>
</evidence>